<feature type="binding site" evidence="12">
    <location>
        <position position="187"/>
    </location>
    <ligand>
        <name>ATP</name>
        <dbReference type="ChEBI" id="CHEBI:30616"/>
    </ligand>
</feature>
<feature type="compositionally biased region" description="Basic and acidic residues" evidence="13">
    <location>
        <begin position="310"/>
        <end position="334"/>
    </location>
</feature>
<evidence type="ECO:0000256" key="3">
    <source>
        <dbReference type="ARBA" id="ARBA00016943"/>
    </source>
</evidence>
<evidence type="ECO:0000256" key="8">
    <source>
        <dbReference type="ARBA" id="ARBA00022840"/>
    </source>
</evidence>
<gene>
    <name evidence="12" type="primary">rbsK</name>
    <name evidence="15" type="ORF">AB5L97_02180</name>
</gene>
<evidence type="ECO:0000256" key="7">
    <source>
        <dbReference type="ARBA" id="ARBA00022777"/>
    </source>
</evidence>
<dbReference type="HAMAP" id="MF_01987">
    <property type="entry name" value="Ribokinase"/>
    <property type="match status" value="1"/>
</dbReference>
<comment type="cofactor">
    <cofactor evidence="12">
        <name>Mg(2+)</name>
        <dbReference type="ChEBI" id="CHEBI:18420"/>
    </cofactor>
    <text evidence="12">Requires a divalent cation, most likely magnesium in vivo, as an electrophilic catalyst to aid phosphoryl group transfer. It is the chelate of the metal and the nucleotide that is the actual substrate.</text>
</comment>
<comment type="similarity">
    <text evidence="12">Belongs to the carbohydrate kinase PfkB family. Ribokinase subfamily.</text>
</comment>
<evidence type="ECO:0000313" key="15">
    <source>
        <dbReference type="EMBL" id="XDP45848.1"/>
    </source>
</evidence>
<dbReference type="Pfam" id="PF00294">
    <property type="entry name" value="PfkB"/>
    <property type="match status" value="1"/>
</dbReference>
<comment type="catalytic activity">
    <reaction evidence="12">
        <text>D-ribose + ATP = D-ribose 5-phosphate + ADP + H(+)</text>
        <dbReference type="Rhea" id="RHEA:13697"/>
        <dbReference type="ChEBI" id="CHEBI:15378"/>
        <dbReference type="ChEBI" id="CHEBI:30616"/>
        <dbReference type="ChEBI" id="CHEBI:47013"/>
        <dbReference type="ChEBI" id="CHEBI:78346"/>
        <dbReference type="ChEBI" id="CHEBI:456216"/>
        <dbReference type="EC" id="2.7.1.15"/>
    </reaction>
</comment>
<dbReference type="EC" id="2.7.1.15" evidence="2 12"/>
<evidence type="ECO:0000256" key="2">
    <source>
        <dbReference type="ARBA" id="ARBA00012035"/>
    </source>
</evidence>
<evidence type="ECO:0000256" key="11">
    <source>
        <dbReference type="ARBA" id="ARBA00023277"/>
    </source>
</evidence>
<evidence type="ECO:0000256" key="6">
    <source>
        <dbReference type="ARBA" id="ARBA00022741"/>
    </source>
</evidence>
<comment type="function">
    <text evidence="12">Catalyzes the phosphorylation of ribose at O-5 in a reaction requiring ATP and magnesium. The resulting D-ribose-5-phosphate can then be used either for sythesis of nucleotides, histidine, and tryptophan, or as a component of the pentose phosphate pathway.</text>
</comment>
<evidence type="ECO:0000256" key="1">
    <source>
        <dbReference type="ARBA" id="ARBA00005380"/>
    </source>
</evidence>
<comment type="activity regulation">
    <text evidence="12">Activated by a monovalent cation that binds near, but not in, the active site. The most likely occupant of the site in vivo is potassium. Ion binding induces a conformational change that may alter substrate affinity.</text>
</comment>
<dbReference type="InterPro" id="IPR029056">
    <property type="entry name" value="Ribokinase-like"/>
</dbReference>
<dbReference type="GO" id="GO:0046872">
    <property type="term" value="F:metal ion binding"/>
    <property type="evidence" value="ECO:0007669"/>
    <property type="project" value="UniProtKB-KW"/>
</dbReference>
<feature type="binding site" evidence="12">
    <location>
        <position position="264"/>
    </location>
    <ligand>
        <name>substrate</name>
    </ligand>
</feature>
<keyword evidence="4 12" id="KW-0808">Transferase</keyword>
<keyword evidence="12" id="KW-0963">Cytoplasm</keyword>
<dbReference type="EMBL" id="CP163302">
    <property type="protein sequence ID" value="XDP45848.1"/>
    <property type="molecule type" value="Genomic_DNA"/>
</dbReference>
<feature type="region of interest" description="Disordered" evidence="13">
    <location>
        <begin position="295"/>
        <end position="334"/>
    </location>
</feature>
<evidence type="ECO:0000256" key="13">
    <source>
        <dbReference type="SAM" id="MobiDB-lite"/>
    </source>
</evidence>
<protein>
    <recommendedName>
        <fullName evidence="3 12">Ribokinase</fullName>
        <shortName evidence="12">RK</shortName>
        <ecNumber evidence="2 12">2.7.1.15</ecNumber>
    </recommendedName>
</protein>
<dbReference type="PANTHER" id="PTHR10584">
    <property type="entry name" value="SUGAR KINASE"/>
    <property type="match status" value="1"/>
</dbReference>
<dbReference type="PRINTS" id="PR00990">
    <property type="entry name" value="RIBOKINASE"/>
</dbReference>
<keyword evidence="5 12" id="KW-0479">Metal-binding</keyword>
<dbReference type="GO" id="GO:0004747">
    <property type="term" value="F:ribokinase activity"/>
    <property type="evidence" value="ECO:0007669"/>
    <property type="project" value="UniProtKB-UniRule"/>
</dbReference>
<dbReference type="KEGG" id="spue:AB5L97_02180"/>
<feature type="binding site" evidence="12">
    <location>
        <begin position="12"/>
        <end position="14"/>
    </location>
    <ligand>
        <name>substrate</name>
    </ligand>
</feature>
<feature type="active site" description="Proton acceptor" evidence="12">
    <location>
        <position position="264"/>
    </location>
</feature>
<name>A0AB39L3X5_9MICC</name>
<dbReference type="PROSITE" id="PS00584">
    <property type="entry name" value="PFKB_KINASES_2"/>
    <property type="match status" value="1"/>
</dbReference>
<feature type="binding site" evidence="12">
    <location>
        <begin position="40"/>
        <end position="44"/>
    </location>
    <ligand>
        <name>substrate</name>
    </ligand>
</feature>
<dbReference type="PANTHER" id="PTHR10584:SF166">
    <property type="entry name" value="RIBOKINASE"/>
    <property type="match status" value="1"/>
</dbReference>
<evidence type="ECO:0000256" key="4">
    <source>
        <dbReference type="ARBA" id="ARBA00022679"/>
    </source>
</evidence>
<feature type="binding site" evidence="12">
    <location>
        <position position="297"/>
    </location>
    <ligand>
        <name>K(+)</name>
        <dbReference type="ChEBI" id="CHEBI:29103"/>
    </ligand>
</feature>
<evidence type="ECO:0000259" key="14">
    <source>
        <dbReference type="Pfam" id="PF00294"/>
    </source>
</evidence>
<comment type="caution">
    <text evidence="12">Lacks conserved residue(s) required for the propagation of feature annotation.</text>
</comment>
<feature type="binding site" evidence="12">
    <location>
        <begin position="263"/>
        <end position="264"/>
    </location>
    <ligand>
        <name>ATP</name>
        <dbReference type="ChEBI" id="CHEBI:30616"/>
    </ligand>
</feature>
<comment type="pathway">
    <text evidence="12">Carbohydrate metabolism; D-ribose degradation; D-ribose 5-phosphate from beta-D-ribopyranose: step 2/2.</text>
</comment>
<dbReference type="GO" id="GO:0005829">
    <property type="term" value="C:cytosol"/>
    <property type="evidence" value="ECO:0007669"/>
    <property type="project" value="TreeGrafter"/>
</dbReference>
<keyword evidence="6 12" id="KW-0547">Nucleotide-binding</keyword>
<evidence type="ECO:0000256" key="10">
    <source>
        <dbReference type="ARBA" id="ARBA00022958"/>
    </source>
</evidence>
<sequence length="334" mass="33333">MDSSVVVVGSLNADLVFSAERMPDPGETVAGADFAVHPGGKSANQAVAAARLGARVRLVGAVGDDPHGEMLRASAEAAGVDVSAVRVVAGVPSGVAGITVDARGENSIVIIPGANGMLAPGDIAAARSHSVFEGAAVVCLCLEVPMPTVLAAAQAGRDAGATVILNLSPYAAIPPELAACTDVLLVNAREAGQLLGSGDLEPSSDWTATDWAEAGPAFVRAGFRKVIVTLGARGAVLLDPDPAAAVVPLESTPVVPVDTTGAGDGFTAAVTVRLAAGDSLEDAARYASVAAALATTRPGAQPSYPSAGEVEEKIRHAGRDAERDAGRDVERDAG</sequence>
<dbReference type="InterPro" id="IPR002139">
    <property type="entry name" value="Ribo/fructo_kinase"/>
</dbReference>
<dbReference type="GO" id="GO:0005524">
    <property type="term" value="F:ATP binding"/>
    <property type="evidence" value="ECO:0007669"/>
    <property type="project" value="UniProtKB-UniRule"/>
</dbReference>
<dbReference type="Gene3D" id="3.40.1190.20">
    <property type="match status" value="1"/>
</dbReference>
<comment type="subcellular location">
    <subcellularLocation>
        <location evidence="12">Cytoplasm</location>
    </subcellularLocation>
</comment>
<keyword evidence="11 12" id="KW-0119">Carbohydrate metabolism</keyword>
<keyword evidence="9 12" id="KW-0460">Magnesium</keyword>
<feature type="binding site" evidence="12">
    <location>
        <position position="258"/>
    </location>
    <ligand>
        <name>K(+)</name>
        <dbReference type="ChEBI" id="CHEBI:29103"/>
    </ligand>
</feature>
<proteinExistence type="inferred from homology"/>
<organism evidence="15">
    <name type="scientific">Sinomonas puerhi</name>
    <dbReference type="NCBI Taxonomy" id="3238584"/>
    <lineage>
        <taxon>Bacteria</taxon>
        <taxon>Bacillati</taxon>
        <taxon>Actinomycetota</taxon>
        <taxon>Actinomycetes</taxon>
        <taxon>Micrococcales</taxon>
        <taxon>Micrococcaceae</taxon>
        <taxon>Sinomonas</taxon>
    </lineage>
</organism>
<feature type="binding site" evidence="12">
    <location>
        <position position="303"/>
    </location>
    <ligand>
        <name>K(+)</name>
        <dbReference type="ChEBI" id="CHEBI:29103"/>
    </ligand>
</feature>
<dbReference type="GO" id="GO:0019303">
    <property type="term" value="P:D-ribose catabolic process"/>
    <property type="evidence" value="ECO:0007669"/>
    <property type="project" value="UniProtKB-UniRule"/>
</dbReference>
<keyword evidence="8 12" id="KW-0067">ATP-binding</keyword>
<comment type="subunit">
    <text evidence="12">Homodimer.</text>
</comment>
<evidence type="ECO:0000256" key="12">
    <source>
        <dbReference type="HAMAP-Rule" id="MF_01987"/>
    </source>
</evidence>
<dbReference type="InterPro" id="IPR011877">
    <property type="entry name" value="Ribokinase"/>
</dbReference>
<feature type="binding site" evidence="12">
    <location>
        <position position="294"/>
    </location>
    <ligand>
        <name>K(+)</name>
        <dbReference type="ChEBI" id="CHEBI:29103"/>
    </ligand>
</feature>
<reference evidence="15" key="1">
    <citation type="submission" date="2024-07" db="EMBL/GenBank/DDBJ databases">
        <authorList>
            <person name="fu j."/>
        </authorList>
    </citation>
    <scope>NUCLEOTIDE SEQUENCE</scope>
    <source>
        <strain evidence="15">P10A9</strain>
    </source>
</reference>
<keyword evidence="7 12" id="KW-0418">Kinase</keyword>
<evidence type="ECO:0000256" key="5">
    <source>
        <dbReference type="ARBA" id="ARBA00022723"/>
    </source>
</evidence>
<feature type="binding site" evidence="12">
    <location>
        <position position="260"/>
    </location>
    <ligand>
        <name>K(+)</name>
        <dbReference type="ChEBI" id="CHEBI:29103"/>
    </ligand>
</feature>
<dbReference type="SUPFAM" id="SSF53613">
    <property type="entry name" value="Ribokinase-like"/>
    <property type="match status" value="1"/>
</dbReference>
<feature type="binding site" evidence="12">
    <location>
        <position position="143"/>
    </location>
    <ligand>
        <name>substrate</name>
    </ligand>
</feature>
<accession>A0AB39L3X5</accession>
<feature type="binding site" evidence="12">
    <location>
        <begin position="229"/>
        <end position="234"/>
    </location>
    <ligand>
        <name>ATP</name>
        <dbReference type="ChEBI" id="CHEBI:30616"/>
    </ligand>
</feature>
<feature type="binding site" evidence="12">
    <location>
        <position position="299"/>
    </location>
    <ligand>
        <name>K(+)</name>
        <dbReference type="ChEBI" id="CHEBI:29103"/>
    </ligand>
</feature>
<dbReference type="InterPro" id="IPR011611">
    <property type="entry name" value="PfkB_dom"/>
</dbReference>
<dbReference type="CDD" id="cd01174">
    <property type="entry name" value="ribokinase"/>
    <property type="match status" value="1"/>
</dbReference>
<dbReference type="AlphaFoldDB" id="A0AB39L3X5"/>
<comment type="similarity">
    <text evidence="1">Belongs to the carbohydrate kinase pfkB family.</text>
</comment>
<feature type="domain" description="Carbohydrate kinase PfkB" evidence="14">
    <location>
        <begin position="4"/>
        <end position="306"/>
    </location>
</feature>
<evidence type="ECO:0000256" key="9">
    <source>
        <dbReference type="ARBA" id="ARBA00022842"/>
    </source>
</evidence>
<keyword evidence="10 12" id="KW-0630">Potassium</keyword>
<dbReference type="InterPro" id="IPR002173">
    <property type="entry name" value="Carboh/pur_kinase_PfkB_CS"/>
</dbReference>
<dbReference type="RefSeq" id="WP_369046271.1">
    <property type="nucleotide sequence ID" value="NZ_CP163302.1"/>
</dbReference>